<proteinExistence type="predicted"/>
<sequence>MAHDVTEPLMLSLSPWQSRFCSCSGNDDEFGNYSGDEETTASASAVVTTEALATDTNSTYTGEIDESSNQMTFVMVVVPLAVVVILLSVVLIAIYLIRKKPKKEPSSQGSQSVLQTCEYLLGVGG</sequence>
<organism evidence="2 3">
    <name type="scientific">Neotoma lepida</name>
    <name type="common">Desert woodrat</name>
    <dbReference type="NCBI Taxonomy" id="56216"/>
    <lineage>
        <taxon>Eukaryota</taxon>
        <taxon>Metazoa</taxon>
        <taxon>Chordata</taxon>
        <taxon>Craniata</taxon>
        <taxon>Vertebrata</taxon>
        <taxon>Euteleostomi</taxon>
        <taxon>Mammalia</taxon>
        <taxon>Eutheria</taxon>
        <taxon>Euarchontoglires</taxon>
        <taxon>Glires</taxon>
        <taxon>Rodentia</taxon>
        <taxon>Myomorpha</taxon>
        <taxon>Muroidea</taxon>
        <taxon>Cricetidae</taxon>
        <taxon>Neotominae</taxon>
        <taxon>Neotoma</taxon>
    </lineage>
</organism>
<dbReference type="Pfam" id="PF15102">
    <property type="entry name" value="TMEM154"/>
    <property type="match status" value="1"/>
</dbReference>
<keyword evidence="1" id="KW-0812">Transmembrane</keyword>
<keyword evidence="3" id="KW-1185">Reference proteome</keyword>
<dbReference type="PANTHER" id="PTHR36526">
    <property type="entry name" value="TRANSMEMBRANE PROTEIN 154"/>
    <property type="match status" value="1"/>
</dbReference>
<comment type="caution">
    <text evidence="2">The sequence shown here is derived from an EMBL/GenBank/DDBJ whole genome shotgun (WGS) entry which is preliminary data.</text>
</comment>
<keyword evidence="1" id="KW-1133">Transmembrane helix</keyword>
<keyword evidence="1" id="KW-0472">Membrane</keyword>
<protein>
    <recommendedName>
        <fullName evidence="4">Transmembrane protein 154</fullName>
    </recommendedName>
</protein>
<dbReference type="InterPro" id="IPR053087">
    <property type="entry name" value="TMEM154-like"/>
</dbReference>
<reference evidence="2 3" key="1">
    <citation type="submission" date="2016-06" db="EMBL/GenBank/DDBJ databases">
        <title>The Draft Genome Sequence and Annotation of the Desert Woodrat Neotoma lepida.</title>
        <authorList>
            <person name="Campbell M."/>
            <person name="Oakeson K.F."/>
            <person name="Yandell M."/>
            <person name="Halpert J.R."/>
            <person name="Dearing D."/>
        </authorList>
    </citation>
    <scope>NUCLEOTIDE SEQUENCE [LARGE SCALE GENOMIC DNA]</scope>
    <source>
        <strain evidence="2">417</strain>
        <tissue evidence="2">Liver</tissue>
    </source>
</reference>
<dbReference type="InterPro" id="IPR028064">
    <property type="entry name" value="TMEM154"/>
</dbReference>
<dbReference type="PANTHER" id="PTHR36526:SF1">
    <property type="entry name" value="TRANSMEMBRANE PROTEIN 154"/>
    <property type="match status" value="1"/>
</dbReference>
<evidence type="ECO:0000313" key="2">
    <source>
        <dbReference type="EMBL" id="OBS57619.1"/>
    </source>
</evidence>
<accession>A0A1A6FVK1</accession>
<dbReference type="Proteomes" id="UP000092124">
    <property type="component" value="Unassembled WGS sequence"/>
</dbReference>
<evidence type="ECO:0000256" key="1">
    <source>
        <dbReference type="SAM" id="Phobius"/>
    </source>
</evidence>
<dbReference type="STRING" id="56216.A0A1A6FVK1"/>
<dbReference type="EMBL" id="LZPO01117041">
    <property type="protein sequence ID" value="OBS57619.1"/>
    <property type="molecule type" value="Genomic_DNA"/>
</dbReference>
<feature type="transmembrane region" description="Helical" evidence="1">
    <location>
        <begin position="73"/>
        <end position="97"/>
    </location>
</feature>
<dbReference type="OrthoDB" id="9451445at2759"/>
<gene>
    <name evidence="2" type="ORF">A6R68_11257</name>
</gene>
<evidence type="ECO:0000313" key="3">
    <source>
        <dbReference type="Proteomes" id="UP000092124"/>
    </source>
</evidence>
<evidence type="ECO:0008006" key="4">
    <source>
        <dbReference type="Google" id="ProtNLM"/>
    </source>
</evidence>
<name>A0A1A6FVK1_NEOLE</name>
<dbReference type="AlphaFoldDB" id="A0A1A6FVK1"/>